<dbReference type="EMBL" id="UINC01041552">
    <property type="protein sequence ID" value="SVB42976.1"/>
    <property type="molecule type" value="Genomic_DNA"/>
</dbReference>
<protein>
    <recommendedName>
        <fullName evidence="2">Class I SAM-dependent methyltransferase</fullName>
    </recommendedName>
</protein>
<dbReference type="InterPro" id="IPR029063">
    <property type="entry name" value="SAM-dependent_MTases_sf"/>
</dbReference>
<dbReference type="Gene3D" id="3.40.50.150">
    <property type="entry name" value="Vaccinia Virus protein VP39"/>
    <property type="match status" value="1"/>
</dbReference>
<sequence>SLCVARALHDMGRQGSIVTFDVLPHRVPIYWNCIDDLEGKKSRETLLSPWADLVREHLIFLQGDTRMMLPRGSLGRIHFAFLDGAHTYADVSFEFRQIAMHQYSGDIVVFDDYTPGQYPGLVAAVDAICNHYKYATEKLSAHSGRGYVVAVKQ</sequence>
<gene>
    <name evidence="1" type="ORF">METZ01_LOCUS195830</name>
</gene>
<dbReference type="Pfam" id="PF13578">
    <property type="entry name" value="Methyltransf_24"/>
    <property type="match status" value="1"/>
</dbReference>
<name>A0A382DWU2_9ZZZZ</name>
<organism evidence="1">
    <name type="scientific">marine metagenome</name>
    <dbReference type="NCBI Taxonomy" id="408172"/>
    <lineage>
        <taxon>unclassified sequences</taxon>
        <taxon>metagenomes</taxon>
        <taxon>ecological metagenomes</taxon>
    </lineage>
</organism>
<reference evidence="1" key="1">
    <citation type="submission" date="2018-05" db="EMBL/GenBank/DDBJ databases">
        <authorList>
            <person name="Lanie J.A."/>
            <person name="Ng W.-L."/>
            <person name="Kazmierczak K.M."/>
            <person name="Andrzejewski T.M."/>
            <person name="Davidsen T.M."/>
            <person name="Wayne K.J."/>
            <person name="Tettelin H."/>
            <person name="Glass J.I."/>
            <person name="Rusch D."/>
            <person name="Podicherti R."/>
            <person name="Tsui H.-C.T."/>
            <person name="Winkler M.E."/>
        </authorList>
    </citation>
    <scope>NUCLEOTIDE SEQUENCE</scope>
</reference>
<evidence type="ECO:0008006" key="2">
    <source>
        <dbReference type="Google" id="ProtNLM"/>
    </source>
</evidence>
<proteinExistence type="predicted"/>
<dbReference type="AlphaFoldDB" id="A0A382DWU2"/>
<evidence type="ECO:0000313" key="1">
    <source>
        <dbReference type="EMBL" id="SVB42976.1"/>
    </source>
</evidence>
<accession>A0A382DWU2</accession>
<feature type="non-terminal residue" evidence="1">
    <location>
        <position position="1"/>
    </location>
</feature>